<organism evidence="2 3">
    <name type="scientific">Mycobacterium lentiflavum</name>
    <dbReference type="NCBI Taxonomy" id="141349"/>
    <lineage>
        <taxon>Bacteria</taxon>
        <taxon>Bacillati</taxon>
        <taxon>Actinomycetota</taxon>
        <taxon>Actinomycetes</taxon>
        <taxon>Mycobacteriales</taxon>
        <taxon>Mycobacteriaceae</taxon>
        <taxon>Mycobacterium</taxon>
        <taxon>Mycobacterium simiae complex</taxon>
    </lineage>
</organism>
<dbReference type="OrthoDB" id="580775at2"/>
<gene>
    <name evidence="2" type="ORF">BN1232_04035</name>
</gene>
<name>A0A0E4H048_MYCLN</name>
<dbReference type="GO" id="GO:0008218">
    <property type="term" value="P:bioluminescence"/>
    <property type="evidence" value="ECO:0007669"/>
    <property type="project" value="InterPro"/>
</dbReference>
<dbReference type="InterPro" id="IPR008670">
    <property type="entry name" value="CoA_reduct_LuxC"/>
</dbReference>
<reference evidence="2 3" key="1">
    <citation type="submission" date="2015-03" db="EMBL/GenBank/DDBJ databases">
        <authorList>
            <person name="Urmite Genomes"/>
        </authorList>
    </citation>
    <scope>NUCLEOTIDE SEQUENCE [LARGE SCALE GENOMIC DNA]</scope>
    <source>
        <strain evidence="2 3">CSUR P1491</strain>
    </source>
</reference>
<evidence type="ECO:0000256" key="1">
    <source>
        <dbReference type="ARBA" id="ARBA00022857"/>
    </source>
</evidence>
<dbReference type="InterPro" id="IPR016161">
    <property type="entry name" value="Ald_DH/histidinol_DH"/>
</dbReference>
<keyword evidence="1" id="KW-0521">NADP</keyword>
<dbReference type="Pfam" id="PF05893">
    <property type="entry name" value="LuxC"/>
    <property type="match status" value="1"/>
</dbReference>
<dbReference type="AlphaFoldDB" id="A0A0E4H048"/>
<evidence type="ECO:0000313" key="2">
    <source>
        <dbReference type="EMBL" id="CQD17859.1"/>
    </source>
</evidence>
<dbReference type="GO" id="GO:0003995">
    <property type="term" value="F:acyl-CoA dehydrogenase activity"/>
    <property type="evidence" value="ECO:0007669"/>
    <property type="project" value="InterPro"/>
</dbReference>
<dbReference type="SUPFAM" id="SSF53720">
    <property type="entry name" value="ALDH-like"/>
    <property type="match status" value="1"/>
</dbReference>
<protein>
    <submittedName>
        <fullName evidence="2">Acyl-CoA reductase (LuxC)</fullName>
    </submittedName>
</protein>
<evidence type="ECO:0000313" key="3">
    <source>
        <dbReference type="Proteomes" id="UP000199251"/>
    </source>
</evidence>
<dbReference type="STRING" id="141349.BN1232_04035"/>
<dbReference type="Proteomes" id="UP000199251">
    <property type="component" value="Unassembled WGS sequence"/>
</dbReference>
<proteinExistence type="predicted"/>
<dbReference type="EMBL" id="CTEE01000001">
    <property type="protein sequence ID" value="CQD17859.1"/>
    <property type="molecule type" value="Genomic_DNA"/>
</dbReference>
<sequence length="506" mass="54757">MNASTPVVPLVIRGEMITDDLQEFGARSESGVFLSPDVSRRTAQLPLADPTALGDVHSLPVSEIVDYLVELGGLLDCGSNEHLALARELSYAAAPTTQPIVDEQYRLMPVLFARTALDDMIDVGIGRAYLDGWVSTVLADGRTLSVRAFGSRCVHITAGNSPMLSALSVIRNALTRGDAIIKSPSNDPLTATAIAITMCEMAPDHPITRHLSAAYWRGGDERIEQVLYQPTHLDKVVAWGGFASIKHLTRYLQPGLELVSFDPKRSASVIGAAAFADEAAFGEAARRLAVDIGHLNQAACANARTVFVECGSDDRGLERLGEFGERVYQELIALPEYISTRPKRGIAPALRAALAAARFDEDWYTVIGGRHDEGAIIVSRLPEPVDFATALDDRVANLVPVDMVSEATRRFDSYTQTVGVYPEDLKEQLRDVAGLCGAQRIVSLGYSCVPTFAGPQDALEPLHRLSRWVTDEQLTPASHPLGTLFLDGTRRVAAKRSDTEEGGQDP</sequence>
<accession>A0A0E4H048</accession>